<name>A0A5C5XHR9_9PLAN</name>
<dbReference type="Gene3D" id="3.30.460.20">
    <property type="entry name" value="CorA soluble domain-like"/>
    <property type="match status" value="1"/>
</dbReference>
<dbReference type="Proteomes" id="UP000316095">
    <property type="component" value="Unassembled WGS sequence"/>
</dbReference>
<dbReference type="GO" id="GO:0015087">
    <property type="term" value="F:cobalt ion transmembrane transporter activity"/>
    <property type="evidence" value="ECO:0007669"/>
    <property type="project" value="UniProtKB-UniRule"/>
</dbReference>
<evidence type="ECO:0000256" key="4">
    <source>
        <dbReference type="ARBA" id="ARBA00022475"/>
    </source>
</evidence>
<gene>
    <name evidence="13" type="primary">corA_2</name>
    <name evidence="12" type="synonym">corA</name>
    <name evidence="13" type="ORF">Pan54_26100</name>
</gene>
<dbReference type="CDD" id="cd12828">
    <property type="entry name" value="TmCorA-like_1"/>
    <property type="match status" value="1"/>
</dbReference>
<dbReference type="PANTHER" id="PTHR46494:SF1">
    <property type="entry name" value="CORA FAMILY METAL ION TRANSPORTER (EUROFUNG)"/>
    <property type="match status" value="1"/>
</dbReference>
<evidence type="ECO:0000256" key="1">
    <source>
        <dbReference type="ARBA" id="ARBA00004651"/>
    </source>
</evidence>
<comment type="catalytic activity">
    <reaction evidence="10">
        <text>Mg(2+)(in) = Mg(2+)(out)</text>
        <dbReference type="Rhea" id="RHEA:29827"/>
        <dbReference type="ChEBI" id="CHEBI:18420"/>
    </reaction>
</comment>
<comment type="similarity">
    <text evidence="2 12">Belongs to the CorA metal ion transporter (MIT) (TC 1.A.35) family.</text>
</comment>
<evidence type="ECO:0000256" key="11">
    <source>
        <dbReference type="ARBA" id="ARBA00045497"/>
    </source>
</evidence>
<dbReference type="SUPFAM" id="SSF143865">
    <property type="entry name" value="CorA soluble domain-like"/>
    <property type="match status" value="1"/>
</dbReference>
<feature type="transmembrane region" description="Helical" evidence="12">
    <location>
        <begin position="303"/>
        <end position="323"/>
    </location>
</feature>
<proteinExistence type="inferred from homology"/>
<evidence type="ECO:0000256" key="12">
    <source>
        <dbReference type="RuleBase" id="RU362010"/>
    </source>
</evidence>
<dbReference type="RefSeq" id="WP_146503810.1">
    <property type="nucleotide sequence ID" value="NZ_SJPG01000001.1"/>
</dbReference>
<evidence type="ECO:0000313" key="14">
    <source>
        <dbReference type="Proteomes" id="UP000316095"/>
    </source>
</evidence>
<dbReference type="InterPro" id="IPR045861">
    <property type="entry name" value="CorA_cytoplasmic_dom"/>
</dbReference>
<comment type="subcellular location">
    <subcellularLocation>
        <location evidence="1">Cell membrane</location>
        <topology evidence="1">Multi-pass membrane protein</topology>
    </subcellularLocation>
    <subcellularLocation>
        <location evidence="12">Membrane</location>
        <topology evidence="12">Multi-pass membrane protein</topology>
    </subcellularLocation>
</comment>
<dbReference type="Gene3D" id="1.20.58.340">
    <property type="entry name" value="Magnesium transport protein CorA, transmembrane region"/>
    <property type="match status" value="2"/>
</dbReference>
<evidence type="ECO:0000256" key="2">
    <source>
        <dbReference type="ARBA" id="ARBA00009765"/>
    </source>
</evidence>
<dbReference type="GO" id="GO:0000287">
    <property type="term" value="F:magnesium ion binding"/>
    <property type="evidence" value="ECO:0007669"/>
    <property type="project" value="TreeGrafter"/>
</dbReference>
<dbReference type="PANTHER" id="PTHR46494">
    <property type="entry name" value="CORA FAMILY METAL ION TRANSPORTER (EUROFUNG)"/>
    <property type="match status" value="1"/>
</dbReference>
<keyword evidence="7 12" id="KW-1133">Transmembrane helix</keyword>
<dbReference type="SUPFAM" id="SSF144083">
    <property type="entry name" value="Magnesium transport protein CorA, transmembrane region"/>
    <property type="match status" value="1"/>
</dbReference>
<reference evidence="13 14" key="1">
    <citation type="submission" date="2019-02" db="EMBL/GenBank/DDBJ databases">
        <title>Deep-cultivation of Planctomycetes and their phenomic and genomic characterization uncovers novel biology.</title>
        <authorList>
            <person name="Wiegand S."/>
            <person name="Jogler M."/>
            <person name="Boedeker C."/>
            <person name="Pinto D."/>
            <person name="Vollmers J."/>
            <person name="Rivas-Marin E."/>
            <person name="Kohn T."/>
            <person name="Peeters S.H."/>
            <person name="Heuer A."/>
            <person name="Rast P."/>
            <person name="Oberbeckmann S."/>
            <person name="Bunk B."/>
            <person name="Jeske O."/>
            <person name="Meyerdierks A."/>
            <person name="Storesund J.E."/>
            <person name="Kallscheuer N."/>
            <person name="Luecker S."/>
            <person name="Lage O.M."/>
            <person name="Pohl T."/>
            <person name="Merkel B.J."/>
            <person name="Hornburger P."/>
            <person name="Mueller R.-W."/>
            <person name="Bruemmer F."/>
            <person name="Labrenz M."/>
            <person name="Spormann A.M."/>
            <person name="Op Den Camp H."/>
            <person name="Overmann J."/>
            <person name="Amann R."/>
            <person name="Jetten M.S.M."/>
            <person name="Mascher T."/>
            <person name="Medema M.H."/>
            <person name="Devos D.P."/>
            <person name="Kaster A.-K."/>
            <person name="Ovreas L."/>
            <person name="Rohde M."/>
            <person name="Galperin M.Y."/>
            <person name="Jogler C."/>
        </authorList>
    </citation>
    <scope>NUCLEOTIDE SEQUENCE [LARGE SCALE GENOMIC DNA]</scope>
    <source>
        <strain evidence="13 14">Pan54</strain>
    </source>
</reference>
<keyword evidence="14" id="KW-1185">Reference proteome</keyword>
<dbReference type="EMBL" id="SJPG01000001">
    <property type="protein sequence ID" value="TWT61873.1"/>
    <property type="molecule type" value="Genomic_DNA"/>
</dbReference>
<dbReference type="GO" id="GO:0050897">
    <property type="term" value="F:cobalt ion binding"/>
    <property type="evidence" value="ECO:0007669"/>
    <property type="project" value="TreeGrafter"/>
</dbReference>
<comment type="caution">
    <text evidence="13">The sequence shown here is derived from an EMBL/GenBank/DDBJ whole genome shotgun (WGS) entry which is preliminary data.</text>
</comment>
<keyword evidence="6 12" id="KW-0460">Magnesium</keyword>
<evidence type="ECO:0000256" key="9">
    <source>
        <dbReference type="ARBA" id="ARBA00023136"/>
    </source>
</evidence>
<dbReference type="GO" id="GO:0015095">
    <property type="term" value="F:magnesium ion transmembrane transporter activity"/>
    <property type="evidence" value="ECO:0007669"/>
    <property type="project" value="UniProtKB-UniRule"/>
</dbReference>
<evidence type="ECO:0000256" key="6">
    <source>
        <dbReference type="ARBA" id="ARBA00022842"/>
    </source>
</evidence>
<keyword evidence="4 12" id="KW-1003">Cell membrane</keyword>
<dbReference type="AlphaFoldDB" id="A0A5C5XHR9"/>
<keyword evidence="3 12" id="KW-0813">Transport</keyword>
<evidence type="ECO:0000313" key="13">
    <source>
        <dbReference type="EMBL" id="TWT61873.1"/>
    </source>
</evidence>
<sequence>MSRLAELRKKIVSNTRRLRFHRPEVGSRPGVLAFSEEAADTQVNVICYAPEVHLRNPEKLPELILDEKHLVWIDVQGLGTAAEIRRIAEMAQIPDLMLEDMVNVPQRSHASAHENRLLVVTRMVRPFDRAGLFVEQVSIYRYKNIVVTFQEAEGDVFSPIRDRLKLGRGPLRNGTSDFLVYTLLDTIIDAYFPLLEHLADRLQLLEHYALTRPTSALLRYLVESRNEIVRLHRAIKPQKEVLQTLIRNKQNLLGANVLVHLEDTYDHALQASDVSETLREMSVNLLNLYMSSMANHTNDKMKVLTIMASIFIPLTFIAGIYGMNFEYMPELHAKWGYPAVWLLMSATAFSLLYYFYRKGWLGENNREIDLTLREHLAEMQLPQKPN</sequence>
<protein>
    <recommendedName>
        <fullName evidence="12">Magnesium transport protein CorA</fullName>
    </recommendedName>
</protein>
<evidence type="ECO:0000256" key="7">
    <source>
        <dbReference type="ARBA" id="ARBA00022989"/>
    </source>
</evidence>
<dbReference type="InterPro" id="IPR002523">
    <property type="entry name" value="MgTranspt_CorA/ZnTranspt_ZntB"/>
</dbReference>
<accession>A0A5C5XHR9</accession>
<dbReference type="Pfam" id="PF01544">
    <property type="entry name" value="CorA"/>
    <property type="match status" value="1"/>
</dbReference>
<keyword evidence="9 12" id="KW-0472">Membrane</keyword>
<feature type="transmembrane region" description="Helical" evidence="12">
    <location>
        <begin position="335"/>
        <end position="356"/>
    </location>
</feature>
<evidence type="ECO:0000256" key="8">
    <source>
        <dbReference type="ARBA" id="ARBA00023065"/>
    </source>
</evidence>
<organism evidence="13 14">
    <name type="scientific">Rubinisphaera italica</name>
    <dbReference type="NCBI Taxonomy" id="2527969"/>
    <lineage>
        <taxon>Bacteria</taxon>
        <taxon>Pseudomonadati</taxon>
        <taxon>Planctomycetota</taxon>
        <taxon>Planctomycetia</taxon>
        <taxon>Planctomycetales</taxon>
        <taxon>Planctomycetaceae</taxon>
        <taxon>Rubinisphaera</taxon>
    </lineage>
</organism>
<comment type="function">
    <text evidence="11">Mediates influx of magnesium ions. Alternates between open and closed states. Activated by low cytoplasmic Mg(2+) levels. Inactive when cytoplasmic Mg(2+) levels are high.</text>
</comment>
<dbReference type="NCBIfam" id="TIGR00383">
    <property type="entry name" value="corA"/>
    <property type="match status" value="1"/>
</dbReference>
<dbReference type="OrthoDB" id="9803416at2"/>
<dbReference type="FunFam" id="1.20.58.340:FF:000004">
    <property type="entry name" value="Magnesium transport protein CorA"/>
    <property type="match status" value="1"/>
</dbReference>
<keyword evidence="5 12" id="KW-0812">Transmembrane</keyword>
<dbReference type="InterPro" id="IPR004488">
    <property type="entry name" value="Mg/Co-transport_prot_CorA"/>
</dbReference>
<dbReference type="InterPro" id="IPR045863">
    <property type="entry name" value="CorA_TM1_TM2"/>
</dbReference>
<evidence type="ECO:0000256" key="5">
    <source>
        <dbReference type="ARBA" id="ARBA00022692"/>
    </source>
</evidence>
<evidence type="ECO:0000256" key="10">
    <source>
        <dbReference type="ARBA" id="ARBA00034269"/>
    </source>
</evidence>
<keyword evidence="8 12" id="KW-0406">Ion transport</keyword>
<evidence type="ECO:0000256" key="3">
    <source>
        <dbReference type="ARBA" id="ARBA00022448"/>
    </source>
</evidence>
<dbReference type="GO" id="GO:0005886">
    <property type="term" value="C:plasma membrane"/>
    <property type="evidence" value="ECO:0007669"/>
    <property type="project" value="UniProtKB-SubCell"/>
</dbReference>